<dbReference type="OrthoDB" id="9782239at2"/>
<reference evidence="5 6" key="1">
    <citation type="submission" date="2016-10" db="EMBL/GenBank/DDBJ databases">
        <authorList>
            <person name="de Groot N.N."/>
        </authorList>
    </citation>
    <scope>NUCLEOTIDE SEQUENCE [LARGE SCALE GENOMIC DNA]</scope>
    <source>
        <strain evidence="5 6">DSM 26000</strain>
    </source>
</reference>
<dbReference type="Gene3D" id="3.40.50.300">
    <property type="entry name" value="P-loop containing nucleotide triphosphate hydrolases"/>
    <property type="match status" value="1"/>
</dbReference>
<dbReference type="Proteomes" id="UP000198931">
    <property type="component" value="Unassembled WGS sequence"/>
</dbReference>
<keyword evidence="3 5" id="KW-0067">ATP-binding</keyword>
<proteinExistence type="predicted"/>
<dbReference type="Pfam" id="PF00005">
    <property type="entry name" value="ABC_tran"/>
    <property type="match status" value="1"/>
</dbReference>
<evidence type="ECO:0000256" key="2">
    <source>
        <dbReference type="ARBA" id="ARBA00022741"/>
    </source>
</evidence>
<evidence type="ECO:0000313" key="5">
    <source>
        <dbReference type="EMBL" id="SFH85777.1"/>
    </source>
</evidence>
<dbReference type="InterPro" id="IPR050093">
    <property type="entry name" value="ABC_SmlMolc_Importer"/>
</dbReference>
<dbReference type="SMART" id="SM00382">
    <property type="entry name" value="AAA"/>
    <property type="match status" value="1"/>
</dbReference>
<accession>A0A1I3DGB0</accession>
<gene>
    <name evidence="5" type="ORF">SAMN05443292_0446</name>
</gene>
<organism evidence="5 6">
    <name type="scientific">Halpernia frigidisoli</name>
    <dbReference type="NCBI Taxonomy" id="1125876"/>
    <lineage>
        <taxon>Bacteria</taxon>
        <taxon>Pseudomonadati</taxon>
        <taxon>Bacteroidota</taxon>
        <taxon>Flavobacteriia</taxon>
        <taxon>Flavobacteriales</taxon>
        <taxon>Weeksellaceae</taxon>
        <taxon>Chryseobacterium group</taxon>
        <taxon>Halpernia</taxon>
    </lineage>
</organism>
<keyword evidence="2" id="KW-0547">Nucleotide-binding</keyword>
<dbReference type="AlphaFoldDB" id="A0A1I3DGB0"/>
<dbReference type="EMBL" id="FOQT01000001">
    <property type="protein sequence ID" value="SFH85777.1"/>
    <property type="molecule type" value="Genomic_DNA"/>
</dbReference>
<evidence type="ECO:0000256" key="3">
    <source>
        <dbReference type="ARBA" id="ARBA00022840"/>
    </source>
</evidence>
<keyword evidence="6" id="KW-1185">Reference proteome</keyword>
<dbReference type="PROSITE" id="PS00211">
    <property type="entry name" value="ABC_TRANSPORTER_1"/>
    <property type="match status" value="1"/>
</dbReference>
<name>A0A1I3DGB0_9FLAO</name>
<feature type="domain" description="ABC transporter" evidence="4">
    <location>
        <begin position="7"/>
        <end position="213"/>
    </location>
</feature>
<sequence length="213" mass="24244">MEKNTIISVQNIDFSFGNQTIFKDFSTDFEKESFTCILGASGSGKSTLLRLLNGLLIPEKGEIKIENEILTKENLIQKRLEIGYVLQGNSLFPHLTVYQNMIYCLKLLKKSDIFCREKIKELLPLVSLKEDLLQKFPHEISGGQKQRVGIIRAIAHDPKIVLMDEPFSALDSETRNKLQILVKDIHQKLKTTFVMVTHSEQEAEVLGTKVLQL</sequence>
<dbReference type="InterPro" id="IPR027417">
    <property type="entry name" value="P-loop_NTPase"/>
</dbReference>
<evidence type="ECO:0000256" key="1">
    <source>
        <dbReference type="ARBA" id="ARBA00022448"/>
    </source>
</evidence>
<dbReference type="SUPFAM" id="SSF52540">
    <property type="entry name" value="P-loop containing nucleoside triphosphate hydrolases"/>
    <property type="match status" value="1"/>
</dbReference>
<dbReference type="InterPro" id="IPR017871">
    <property type="entry name" value="ABC_transporter-like_CS"/>
</dbReference>
<dbReference type="InterPro" id="IPR003593">
    <property type="entry name" value="AAA+_ATPase"/>
</dbReference>
<dbReference type="PANTHER" id="PTHR42781">
    <property type="entry name" value="SPERMIDINE/PUTRESCINE IMPORT ATP-BINDING PROTEIN POTA"/>
    <property type="match status" value="1"/>
</dbReference>
<dbReference type="PROSITE" id="PS50893">
    <property type="entry name" value="ABC_TRANSPORTER_2"/>
    <property type="match status" value="1"/>
</dbReference>
<dbReference type="GO" id="GO:0005524">
    <property type="term" value="F:ATP binding"/>
    <property type="evidence" value="ECO:0007669"/>
    <property type="project" value="UniProtKB-KW"/>
</dbReference>
<evidence type="ECO:0000259" key="4">
    <source>
        <dbReference type="PROSITE" id="PS50893"/>
    </source>
</evidence>
<dbReference type="RefSeq" id="WP_090078525.1">
    <property type="nucleotide sequence ID" value="NZ_FOQT01000001.1"/>
</dbReference>
<dbReference type="PANTHER" id="PTHR42781:SF4">
    <property type="entry name" value="SPERMIDINE_PUTRESCINE IMPORT ATP-BINDING PROTEIN POTA"/>
    <property type="match status" value="1"/>
</dbReference>
<dbReference type="GO" id="GO:0016887">
    <property type="term" value="F:ATP hydrolysis activity"/>
    <property type="evidence" value="ECO:0007669"/>
    <property type="project" value="InterPro"/>
</dbReference>
<keyword evidence="1" id="KW-0813">Transport</keyword>
<dbReference type="InterPro" id="IPR003439">
    <property type="entry name" value="ABC_transporter-like_ATP-bd"/>
</dbReference>
<dbReference type="STRING" id="1125876.SAMN05443292_0446"/>
<evidence type="ECO:0000313" key="6">
    <source>
        <dbReference type="Proteomes" id="UP000198931"/>
    </source>
</evidence>
<protein>
    <submittedName>
        <fullName evidence="5">Osmoprotectant transport system ATP-binding protein</fullName>
    </submittedName>
</protein>